<dbReference type="EMBL" id="KZ559496">
    <property type="protein sequence ID" value="PLN86834.1"/>
    <property type="molecule type" value="Genomic_DNA"/>
</dbReference>
<proteinExistence type="predicted"/>
<gene>
    <name evidence="1" type="ORF">BDW42DRAFT_157821</name>
</gene>
<name>A0A2J5I9V3_9EURO</name>
<evidence type="ECO:0000313" key="2">
    <source>
        <dbReference type="Proteomes" id="UP000235023"/>
    </source>
</evidence>
<accession>A0A2J5I9V3</accession>
<reference evidence="2" key="1">
    <citation type="submission" date="2017-12" db="EMBL/GenBank/DDBJ databases">
        <authorList>
            <consortium name="DOE Joint Genome Institute"/>
            <person name="Mondo S.J."/>
            <person name="Kjaerbolling I."/>
            <person name="Vesth T.C."/>
            <person name="Frisvad J.C."/>
            <person name="Nybo J.L."/>
            <person name="Theobald S."/>
            <person name="Kuo A."/>
            <person name="Bowyer P."/>
            <person name="Matsuda Y."/>
            <person name="Lyhne E.K."/>
            <person name="Kogle M.E."/>
            <person name="Clum A."/>
            <person name="Lipzen A."/>
            <person name="Salamov A."/>
            <person name="Ngan C.Y."/>
            <person name="Daum C."/>
            <person name="Chiniquy J."/>
            <person name="Barry K."/>
            <person name="LaButti K."/>
            <person name="Haridas S."/>
            <person name="Simmons B.A."/>
            <person name="Magnuson J.K."/>
            <person name="Mortensen U.H."/>
            <person name="Larsen T.O."/>
            <person name="Grigoriev I.V."/>
            <person name="Baker S.E."/>
            <person name="Andersen M.R."/>
            <person name="Nordberg H.P."/>
            <person name="Cantor M.N."/>
            <person name="Hua S.X."/>
        </authorList>
    </citation>
    <scope>NUCLEOTIDE SEQUENCE [LARGE SCALE GENOMIC DNA]</scope>
    <source>
        <strain evidence="2">IBT 19404</strain>
    </source>
</reference>
<protein>
    <submittedName>
        <fullName evidence="1">Uncharacterized protein</fullName>
    </submittedName>
</protein>
<organism evidence="1 2">
    <name type="scientific">Aspergillus taichungensis</name>
    <dbReference type="NCBI Taxonomy" id="482145"/>
    <lineage>
        <taxon>Eukaryota</taxon>
        <taxon>Fungi</taxon>
        <taxon>Dikarya</taxon>
        <taxon>Ascomycota</taxon>
        <taxon>Pezizomycotina</taxon>
        <taxon>Eurotiomycetes</taxon>
        <taxon>Eurotiomycetidae</taxon>
        <taxon>Eurotiales</taxon>
        <taxon>Aspergillaceae</taxon>
        <taxon>Aspergillus</taxon>
        <taxon>Aspergillus subgen. Circumdati</taxon>
    </lineage>
</organism>
<sequence>MSTIGALYQQSMLKHPYGYALYEPESTKTLKPGSCGYLTELGQWTPLIGEDQAPINLGDASSLSRNGLTPFEQFYRAPTDTRSWGPKISGQVKQRKVELDVGAGLIPAGIPADVGALYRYGNEGGFGAILMTQSPVTKEFVYGATAFRVWCKENSSTILRRWPDVRDRGLVIVTSTYATEFAMLNAWKDTAKELSVGFRAGVVGIGELGPSCTWYTAQGESGWVSVAAEDAEERKVVFFGGLYFKYRRLGAMLPSSHVFSAGPVEKAKFRAGDPDANEFQIVDEREDGVYEVMVTAEEHGEMIDLPENEETGNVEYDDF</sequence>
<dbReference type="Proteomes" id="UP000235023">
    <property type="component" value="Unassembled WGS sequence"/>
</dbReference>
<dbReference type="OrthoDB" id="2883672at2759"/>
<dbReference type="AlphaFoldDB" id="A0A2J5I9V3"/>
<evidence type="ECO:0000313" key="1">
    <source>
        <dbReference type="EMBL" id="PLN86834.1"/>
    </source>
</evidence>
<keyword evidence="2" id="KW-1185">Reference proteome</keyword>